<dbReference type="PANTHER" id="PTHR37946:SF1">
    <property type="entry name" value="SLL1969 PROTEIN"/>
    <property type="match status" value="1"/>
</dbReference>
<dbReference type="RefSeq" id="WP_250928217.1">
    <property type="nucleotide sequence ID" value="NZ_JAMQBK010000023.1"/>
</dbReference>
<evidence type="ECO:0000259" key="1">
    <source>
        <dbReference type="Pfam" id="PF07819"/>
    </source>
</evidence>
<reference evidence="2 3" key="1">
    <citation type="journal article" date="2022" name="Syst. Appl. Microbiol.">
        <title>Rhodopirellula aestuarii sp. nov., a novel member of the genus Rhodopirellula isolated from brackish sediments collected in the Tagus River estuary, Portugal.</title>
        <authorList>
            <person name="Vitorino I.R."/>
            <person name="Klimek D."/>
            <person name="Calusinska M."/>
            <person name="Lobo-da-Cunha A."/>
            <person name="Vasconcelos V."/>
            <person name="Lage O.M."/>
        </authorList>
    </citation>
    <scope>NUCLEOTIDE SEQUENCE [LARGE SCALE GENOMIC DNA]</scope>
    <source>
        <strain evidence="2 3">ICT_H3.1</strain>
    </source>
</reference>
<dbReference type="Gene3D" id="3.40.50.1820">
    <property type="entry name" value="alpha/beta hydrolase"/>
    <property type="match status" value="1"/>
</dbReference>
<evidence type="ECO:0000313" key="2">
    <source>
        <dbReference type="EMBL" id="MCM2370554.1"/>
    </source>
</evidence>
<protein>
    <submittedName>
        <fullName evidence="2">Thioesterase domain-containing protein</fullName>
    </submittedName>
</protein>
<dbReference type="InterPro" id="IPR012908">
    <property type="entry name" value="PGAP1-ab_dom-like"/>
</dbReference>
<gene>
    <name evidence="2" type="ORF">NB063_07925</name>
</gene>
<name>A0ABT0U1N8_9BACT</name>
<evidence type="ECO:0000313" key="3">
    <source>
        <dbReference type="Proteomes" id="UP001202961"/>
    </source>
</evidence>
<dbReference type="PANTHER" id="PTHR37946">
    <property type="entry name" value="SLL1969 PROTEIN"/>
    <property type="match status" value="1"/>
</dbReference>
<accession>A0ABT0U1N8</accession>
<proteinExistence type="predicted"/>
<organism evidence="2 3">
    <name type="scientific">Aporhodopirellula aestuarii</name>
    <dbReference type="NCBI Taxonomy" id="2950107"/>
    <lineage>
        <taxon>Bacteria</taxon>
        <taxon>Pseudomonadati</taxon>
        <taxon>Planctomycetota</taxon>
        <taxon>Planctomycetia</taxon>
        <taxon>Pirellulales</taxon>
        <taxon>Pirellulaceae</taxon>
        <taxon>Aporhodopirellula</taxon>
    </lineage>
</organism>
<dbReference type="InterPro" id="IPR029058">
    <property type="entry name" value="AB_hydrolase_fold"/>
</dbReference>
<dbReference type="Proteomes" id="UP001202961">
    <property type="component" value="Unassembled WGS sequence"/>
</dbReference>
<comment type="caution">
    <text evidence="2">The sequence shown here is derived from an EMBL/GenBank/DDBJ whole genome shotgun (WGS) entry which is preliminary data.</text>
</comment>
<dbReference type="SUPFAM" id="SSF53474">
    <property type="entry name" value="alpha/beta-Hydrolases"/>
    <property type="match status" value="1"/>
</dbReference>
<dbReference type="EMBL" id="JAMQBK010000023">
    <property type="protein sequence ID" value="MCM2370554.1"/>
    <property type="molecule type" value="Genomic_DNA"/>
</dbReference>
<feature type="domain" description="GPI inositol-deacylase PGAP1-like alpha/beta" evidence="1">
    <location>
        <begin position="231"/>
        <end position="274"/>
    </location>
</feature>
<sequence>MRPTPPHRIGGSPLSRRTFAKLSTTLAICLALVLPALTGDRVLADDIVLQPNESSIVWGDEDVDMVLKADPEGKVRLRDFLRLLRTGKATSDQQPLAALLPDVVVDLNRFSSRALIAGANAGLRGNGTLMIEKDSDGSPLLRLRCDLKFLKTERPEFEPTLELDEKTENDQSIVVLFFHGFHGKSESFQAIRGHFRDTGLRTGCVHYDDHVSVATSAKKVAALVEQNFAGDASTRLALVGHSMGGLVAREWVENPELANPRITHLITVGSPHGGSEWAEVTPLPDLVVNGQFTPDTVLGVLTNRSTTPSAEDLRPNSAFLQTLASRPRRDGVRYTTIIGTGSPVDETTLQAVRARLLAEQQKARGGVLEARLSKLVTQFDAVCTGEGDGVVSIEQAKIPGVDDIIYVDCSHWEFFDSPEPGAVNPVWEAVAKCIAATD</sequence>
<dbReference type="Pfam" id="PF07819">
    <property type="entry name" value="PGAP1"/>
    <property type="match status" value="1"/>
</dbReference>
<keyword evidence="3" id="KW-1185">Reference proteome</keyword>